<dbReference type="InterPro" id="IPR014146">
    <property type="entry name" value="LigD_ligase_dom"/>
</dbReference>
<keyword evidence="7" id="KW-1185">Reference proteome</keyword>
<dbReference type="AlphaFoldDB" id="A0A075JI62"/>
<evidence type="ECO:0000313" key="7">
    <source>
        <dbReference type="Proteomes" id="UP000027986"/>
    </source>
</evidence>
<dbReference type="InterPro" id="IPR012310">
    <property type="entry name" value="DNA_ligase_ATP-dep_cent"/>
</dbReference>
<keyword evidence="3" id="KW-0436">Ligase</keyword>
<dbReference type="RefSeq" id="WP_038569475.1">
    <property type="nucleotide sequence ID" value="NZ_CP008889.1"/>
</dbReference>
<dbReference type="PANTHER" id="PTHR45674">
    <property type="entry name" value="DNA LIGASE 1/3 FAMILY MEMBER"/>
    <property type="match status" value="1"/>
</dbReference>
<evidence type="ECO:0000259" key="5">
    <source>
        <dbReference type="PROSITE" id="PS50160"/>
    </source>
</evidence>
<comment type="similarity">
    <text evidence="1">Belongs to the ATP-dependent DNA ligase family.</text>
</comment>
<dbReference type="KEGG" id="dni:HX89_12505"/>
<dbReference type="GeneID" id="41841889"/>
<dbReference type="PANTHER" id="PTHR45674:SF4">
    <property type="entry name" value="DNA LIGASE 1"/>
    <property type="match status" value="1"/>
</dbReference>
<dbReference type="EC" id="6.5.1.1" evidence="2"/>
<dbReference type="InterPro" id="IPR050191">
    <property type="entry name" value="ATP-dep_DNA_ligase"/>
</dbReference>
<dbReference type="Gene3D" id="2.40.50.140">
    <property type="entry name" value="Nucleic acid-binding proteins"/>
    <property type="match status" value="1"/>
</dbReference>
<evidence type="ECO:0000313" key="6">
    <source>
        <dbReference type="EMBL" id="AIF41619.1"/>
    </source>
</evidence>
<dbReference type="Pfam" id="PF01068">
    <property type="entry name" value="DNA_ligase_A_M"/>
    <property type="match status" value="1"/>
</dbReference>
<dbReference type="GO" id="GO:0003910">
    <property type="term" value="F:DNA ligase (ATP) activity"/>
    <property type="evidence" value="ECO:0007669"/>
    <property type="project" value="UniProtKB-EC"/>
</dbReference>
<evidence type="ECO:0000256" key="1">
    <source>
        <dbReference type="ARBA" id="ARBA00007572"/>
    </source>
</evidence>
<feature type="domain" description="ATP-dependent DNA ligase family profile" evidence="5">
    <location>
        <begin position="107"/>
        <end position="205"/>
    </location>
</feature>
<evidence type="ECO:0000256" key="3">
    <source>
        <dbReference type="ARBA" id="ARBA00022598"/>
    </source>
</evidence>
<dbReference type="OrthoDB" id="9802472at2"/>
<accession>A0A075JI62</accession>
<dbReference type="eggNOG" id="COG1793">
    <property type="taxonomic scope" value="Bacteria"/>
</dbReference>
<name>A0A075JI62_9MICO</name>
<dbReference type="NCBIfam" id="TIGR02779">
    <property type="entry name" value="NHEJ_ligase_lig"/>
    <property type="match status" value="1"/>
</dbReference>
<gene>
    <name evidence="6" type="ORF">HX89_12505</name>
</gene>
<dbReference type="CDD" id="cd07971">
    <property type="entry name" value="OBF_DNA_ligase_LigD"/>
    <property type="match status" value="1"/>
</dbReference>
<dbReference type="InterPro" id="IPR012309">
    <property type="entry name" value="DNA_ligase_ATP-dep_C"/>
</dbReference>
<dbReference type="Proteomes" id="UP000027986">
    <property type="component" value="Chromosome"/>
</dbReference>
<proteinExistence type="inferred from homology"/>
<dbReference type="InterPro" id="IPR012340">
    <property type="entry name" value="NA-bd_OB-fold"/>
</dbReference>
<dbReference type="PROSITE" id="PS50160">
    <property type="entry name" value="DNA_LIGASE_A3"/>
    <property type="match status" value="1"/>
</dbReference>
<organism evidence="6 7">
    <name type="scientific">Dermacoccus nishinomiyaensis</name>
    <dbReference type="NCBI Taxonomy" id="1274"/>
    <lineage>
        <taxon>Bacteria</taxon>
        <taxon>Bacillati</taxon>
        <taxon>Actinomycetota</taxon>
        <taxon>Actinomycetes</taxon>
        <taxon>Micrococcales</taxon>
        <taxon>Dermacoccaceae</taxon>
        <taxon>Dermacoccus</taxon>
    </lineage>
</organism>
<dbReference type="GO" id="GO:0005524">
    <property type="term" value="F:ATP binding"/>
    <property type="evidence" value="ECO:0007669"/>
    <property type="project" value="InterPro"/>
</dbReference>
<dbReference type="Gene3D" id="3.30.1490.70">
    <property type="match status" value="1"/>
</dbReference>
<protein>
    <recommendedName>
        <fullName evidence="2">DNA ligase (ATP)</fullName>
        <ecNumber evidence="2">6.5.1.1</ecNumber>
    </recommendedName>
</protein>
<evidence type="ECO:0000256" key="4">
    <source>
        <dbReference type="ARBA" id="ARBA00034003"/>
    </source>
</evidence>
<dbReference type="SUPFAM" id="SSF56091">
    <property type="entry name" value="DNA ligase/mRNA capping enzyme, catalytic domain"/>
    <property type="match status" value="1"/>
</dbReference>
<dbReference type="Gene3D" id="3.30.470.30">
    <property type="entry name" value="DNA ligase/mRNA capping enzyme"/>
    <property type="match status" value="1"/>
</dbReference>
<dbReference type="SUPFAM" id="SSF50249">
    <property type="entry name" value="Nucleic acid-binding proteins"/>
    <property type="match status" value="1"/>
</dbReference>
<dbReference type="GO" id="GO:0006281">
    <property type="term" value="P:DNA repair"/>
    <property type="evidence" value="ECO:0007669"/>
    <property type="project" value="InterPro"/>
</dbReference>
<dbReference type="CDD" id="cd07906">
    <property type="entry name" value="Adenylation_DNA_ligase_LigD_LigC"/>
    <property type="match status" value="1"/>
</dbReference>
<comment type="catalytic activity">
    <reaction evidence="4">
        <text>ATP + (deoxyribonucleotide)n-3'-hydroxyl + 5'-phospho-(deoxyribonucleotide)m = (deoxyribonucleotide)n+m + AMP + diphosphate.</text>
        <dbReference type="EC" id="6.5.1.1"/>
    </reaction>
</comment>
<evidence type="ECO:0000256" key="2">
    <source>
        <dbReference type="ARBA" id="ARBA00012727"/>
    </source>
</evidence>
<dbReference type="EMBL" id="CP008889">
    <property type="protein sequence ID" value="AIF41619.1"/>
    <property type="molecule type" value="Genomic_DNA"/>
</dbReference>
<dbReference type="PROSITE" id="PS00697">
    <property type="entry name" value="DNA_LIGASE_A1"/>
    <property type="match status" value="1"/>
</dbReference>
<sequence length="326" mass="34595">MRPMLATPTPHVPSGPAWRHEVKWDGVRAIVTVRGGEVTIATRSGADCSARFPEITGSRLRDFDDLVLDGELVALTNGRPDFRAVMHRLAPGGGRSRMRAASPDEAAALARTPVQLMTFDVLRAAGHDVITLPWSARRELLDGAGIGGSGDDGSSATASAIQVPPAHDDGDALLAATRDAGLEGVVSKRVDSPYRPGVRSEDWLKSVHRTRETFVVLGWRPVDGTVGALGAILVGEWADGELVYRGRVGTGFSAAAGRALLEWLTPAPEPAVPRDALAAEDAVGTHWVRPEILVDVTHLGRSAGGRLRQPAYTGLRLDIAAREDDA</sequence>
<dbReference type="Pfam" id="PF04679">
    <property type="entry name" value="DNA_ligase_A_C"/>
    <property type="match status" value="1"/>
</dbReference>
<dbReference type="GO" id="GO:0006310">
    <property type="term" value="P:DNA recombination"/>
    <property type="evidence" value="ECO:0007669"/>
    <property type="project" value="InterPro"/>
</dbReference>
<dbReference type="InterPro" id="IPR016059">
    <property type="entry name" value="DNA_ligase_ATP-dep_CS"/>
</dbReference>
<reference evidence="6 7" key="1">
    <citation type="submission" date="2014-07" db="EMBL/GenBank/DDBJ databases">
        <title>Genome Sequencing of Dermacoccus nishinomiyaensis.</title>
        <authorList>
            <person name="Hong K.W."/>
            <person name="Chan K.G."/>
        </authorList>
    </citation>
    <scope>NUCLEOTIDE SEQUENCE [LARGE SCALE GENOMIC DNA]</scope>
    <source>
        <strain evidence="6 7">M25</strain>
    </source>
</reference>
<dbReference type="HOGENOM" id="CLU_008325_4_0_11"/>